<feature type="region of interest" description="Disordered" evidence="2">
    <location>
        <begin position="292"/>
        <end position="319"/>
    </location>
</feature>
<gene>
    <name evidence="4" type="ORF">K444DRAFT_638956</name>
</gene>
<dbReference type="InterPro" id="IPR050491">
    <property type="entry name" value="AmpC-like"/>
</dbReference>
<dbReference type="PANTHER" id="PTHR46825:SF14">
    <property type="entry name" value="BETA-LACTAMASE-RELATED DOMAIN-CONTAINING PROTEIN"/>
    <property type="match status" value="1"/>
</dbReference>
<evidence type="ECO:0000256" key="2">
    <source>
        <dbReference type="SAM" id="MobiDB-lite"/>
    </source>
</evidence>
<sequence>MPNSMPGESHQDGSKEFPDKVETIARLESTMEAVKEIQRICKVPSICFGVLHKGEVIFARGLGERRPGSNLSPDEDTLYHLGSVSKMFLSSAIGIAVDDGKLGWDTAVSTYIPDFNPIGDPEIGKRADLIDCLRHSTGLGNPQILMQAPRGHIIGLEEDFVKLMNEVPTSNDSGQRFNNWWLYNNYSYALAAIALQNVYEQRYHKFLRERIFKPLGMSRTAVTTSDFIHDDNVAPPTARLEDGQVVLLNSEEFTSGEHTPTLAAMGIRSSVTDMLKWATAVLAAEKAESKAKEHEIGGLPYPSDIPNGDSSTQYPSRNPLKNISITRRSQWTRPVPDKYQNESAYCLGWCRMRMPTSMLGWTGWNYMTRYDDEKTNQNYILGTSSPPKLVIQHNGLNNGSSCAFYTFPETQSAIIAFSNGIQDGDAADFTAHTIIQALFDLQPHVDLLPLVKIEAAKRHNQFYQDILSDWKKYRNTDQPEAPLTEYEGKYEALATILNIARIHTSDGKRLSITWGRVVNTRRRLDFYNKDTYSFLPLTQDEWLAESMFDWDYYTTGLLEFHRDKEGKVNELSWKYDEWEHPAIFKRKSDYATETCGVAKETREENGSTNREKSG</sequence>
<accession>A0A2J6SFE5</accession>
<evidence type="ECO:0000313" key="4">
    <source>
        <dbReference type="EMBL" id="PMD49474.1"/>
    </source>
</evidence>
<evidence type="ECO:0000313" key="5">
    <source>
        <dbReference type="Proteomes" id="UP000235371"/>
    </source>
</evidence>
<evidence type="ECO:0000256" key="1">
    <source>
        <dbReference type="ARBA" id="ARBA00038215"/>
    </source>
</evidence>
<protein>
    <submittedName>
        <fullName evidence="4">Beta-lactamase/transpeptidase-like protein</fullName>
    </submittedName>
</protein>
<evidence type="ECO:0000259" key="3">
    <source>
        <dbReference type="Pfam" id="PF00144"/>
    </source>
</evidence>
<dbReference type="InterPro" id="IPR001466">
    <property type="entry name" value="Beta-lactam-related"/>
</dbReference>
<dbReference type="Proteomes" id="UP000235371">
    <property type="component" value="Unassembled WGS sequence"/>
</dbReference>
<dbReference type="OrthoDB" id="3478025at2759"/>
<dbReference type="SUPFAM" id="SSF56601">
    <property type="entry name" value="beta-lactamase/transpeptidase-like"/>
    <property type="match status" value="1"/>
</dbReference>
<comment type="similarity">
    <text evidence="1">Belongs to the peptidase S12 family.</text>
</comment>
<dbReference type="PANTHER" id="PTHR46825">
    <property type="entry name" value="D-ALANYL-D-ALANINE-CARBOXYPEPTIDASE/ENDOPEPTIDASE AMPH"/>
    <property type="match status" value="1"/>
</dbReference>
<feature type="domain" description="Beta-lactamase-related" evidence="3">
    <location>
        <begin position="36"/>
        <end position="431"/>
    </location>
</feature>
<proteinExistence type="inferred from homology"/>
<dbReference type="InParanoid" id="A0A2J6SFE5"/>
<keyword evidence="5" id="KW-1185">Reference proteome</keyword>
<dbReference type="EMBL" id="KZ613921">
    <property type="protein sequence ID" value="PMD49474.1"/>
    <property type="molecule type" value="Genomic_DNA"/>
</dbReference>
<dbReference type="RefSeq" id="XP_024726378.1">
    <property type="nucleotide sequence ID" value="XM_024884323.1"/>
</dbReference>
<dbReference type="Pfam" id="PF00144">
    <property type="entry name" value="Beta-lactamase"/>
    <property type="match status" value="1"/>
</dbReference>
<organism evidence="4 5">
    <name type="scientific">Hyaloscypha bicolor E</name>
    <dbReference type="NCBI Taxonomy" id="1095630"/>
    <lineage>
        <taxon>Eukaryota</taxon>
        <taxon>Fungi</taxon>
        <taxon>Dikarya</taxon>
        <taxon>Ascomycota</taxon>
        <taxon>Pezizomycotina</taxon>
        <taxon>Leotiomycetes</taxon>
        <taxon>Helotiales</taxon>
        <taxon>Hyaloscyphaceae</taxon>
        <taxon>Hyaloscypha</taxon>
        <taxon>Hyaloscypha bicolor</taxon>
    </lineage>
</organism>
<name>A0A2J6SFE5_9HELO</name>
<dbReference type="Gene3D" id="3.40.710.10">
    <property type="entry name" value="DD-peptidase/beta-lactamase superfamily"/>
    <property type="match status" value="1"/>
</dbReference>
<dbReference type="GeneID" id="36592400"/>
<dbReference type="AlphaFoldDB" id="A0A2J6SFE5"/>
<feature type="compositionally biased region" description="Polar residues" evidence="2">
    <location>
        <begin position="308"/>
        <end position="319"/>
    </location>
</feature>
<dbReference type="STRING" id="1095630.A0A2J6SFE5"/>
<dbReference type="InterPro" id="IPR012338">
    <property type="entry name" value="Beta-lactam/transpept-like"/>
</dbReference>
<reference evidence="4 5" key="1">
    <citation type="submission" date="2016-04" db="EMBL/GenBank/DDBJ databases">
        <title>A degradative enzymes factory behind the ericoid mycorrhizal symbiosis.</title>
        <authorList>
            <consortium name="DOE Joint Genome Institute"/>
            <person name="Martino E."/>
            <person name="Morin E."/>
            <person name="Grelet G."/>
            <person name="Kuo A."/>
            <person name="Kohler A."/>
            <person name="Daghino S."/>
            <person name="Barry K."/>
            <person name="Choi C."/>
            <person name="Cichocki N."/>
            <person name="Clum A."/>
            <person name="Copeland A."/>
            <person name="Hainaut M."/>
            <person name="Haridas S."/>
            <person name="Labutti K."/>
            <person name="Lindquist E."/>
            <person name="Lipzen A."/>
            <person name="Khouja H.-R."/>
            <person name="Murat C."/>
            <person name="Ohm R."/>
            <person name="Olson A."/>
            <person name="Spatafora J."/>
            <person name="Veneault-Fourrey C."/>
            <person name="Henrissat B."/>
            <person name="Grigoriev I."/>
            <person name="Martin F."/>
            <person name="Perotto S."/>
        </authorList>
    </citation>
    <scope>NUCLEOTIDE SEQUENCE [LARGE SCALE GENOMIC DNA]</scope>
    <source>
        <strain evidence="4 5">E</strain>
    </source>
</reference>